<keyword evidence="2" id="KW-1185">Reference proteome</keyword>
<name>A0ACC0ZVA0_9ROSI</name>
<evidence type="ECO:0000313" key="1">
    <source>
        <dbReference type="EMBL" id="KAJ0079115.1"/>
    </source>
</evidence>
<gene>
    <name evidence="1" type="ORF">Patl1_22573</name>
</gene>
<dbReference type="EMBL" id="CM047909">
    <property type="protein sequence ID" value="KAJ0079115.1"/>
    <property type="molecule type" value="Genomic_DNA"/>
</dbReference>
<evidence type="ECO:0000313" key="2">
    <source>
        <dbReference type="Proteomes" id="UP001164250"/>
    </source>
</evidence>
<reference evidence="2" key="1">
    <citation type="journal article" date="2023" name="G3 (Bethesda)">
        <title>Genome assembly and association tests identify interacting loci associated with vigor, precocity, and sex in interspecific pistachio rootstocks.</title>
        <authorList>
            <person name="Palmer W."/>
            <person name="Jacygrad E."/>
            <person name="Sagayaradj S."/>
            <person name="Cavanaugh K."/>
            <person name="Han R."/>
            <person name="Bertier L."/>
            <person name="Beede B."/>
            <person name="Kafkas S."/>
            <person name="Golino D."/>
            <person name="Preece J."/>
            <person name="Michelmore R."/>
        </authorList>
    </citation>
    <scope>NUCLEOTIDE SEQUENCE [LARGE SCALE GENOMIC DNA]</scope>
</reference>
<comment type="caution">
    <text evidence="1">The sequence shown here is derived from an EMBL/GenBank/DDBJ whole genome shotgun (WGS) entry which is preliminary data.</text>
</comment>
<protein>
    <submittedName>
        <fullName evidence="1">Uncharacterized protein</fullName>
    </submittedName>
</protein>
<sequence>MALPSFETFEFLNLMQNHGMPRVMGVLTHLDTFKDVKKLRKTKQRLKHRFWTEIYDGAKLFYSSGLIHGNHGFLAHSNKCEEFKRILGSHKVLPKVHKRLRKHSTTLTMLLKKDSFTWNKEAQRAFEQLKESMTSVSVLVAPNFELPFEVQTDASSHGIGAVLVQQSHPIAYLSKAFSPQAKQKLVYKRELMLVVFAVHKWSSYLLGRKFIIKTDQRSLQFLQDQRVKTPEQQRWLSKLMGFFFDI</sequence>
<proteinExistence type="predicted"/>
<organism evidence="1 2">
    <name type="scientific">Pistacia atlantica</name>
    <dbReference type="NCBI Taxonomy" id="434234"/>
    <lineage>
        <taxon>Eukaryota</taxon>
        <taxon>Viridiplantae</taxon>
        <taxon>Streptophyta</taxon>
        <taxon>Embryophyta</taxon>
        <taxon>Tracheophyta</taxon>
        <taxon>Spermatophyta</taxon>
        <taxon>Magnoliopsida</taxon>
        <taxon>eudicotyledons</taxon>
        <taxon>Gunneridae</taxon>
        <taxon>Pentapetalae</taxon>
        <taxon>rosids</taxon>
        <taxon>malvids</taxon>
        <taxon>Sapindales</taxon>
        <taxon>Anacardiaceae</taxon>
        <taxon>Pistacia</taxon>
    </lineage>
</organism>
<accession>A0ACC0ZVA0</accession>
<dbReference type="Proteomes" id="UP001164250">
    <property type="component" value="Chromosome 13"/>
</dbReference>